<evidence type="ECO:0000313" key="9">
    <source>
        <dbReference type="Proteomes" id="UP000886881"/>
    </source>
</evidence>
<comment type="caution">
    <text evidence="8">The sequence shown here is derived from an EMBL/GenBank/DDBJ whole genome shotgun (WGS) entry which is preliminary data.</text>
</comment>
<reference evidence="8" key="1">
    <citation type="submission" date="2020-10" db="EMBL/GenBank/DDBJ databases">
        <authorList>
            <person name="Gilroy R."/>
        </authorList>
    </citation>
    <scope>NUCLEOTIDE SEQUENCE</scope>
    <source>
        <strain evidence="8">ChiHecec2B26-709</strain>
    </source>
</reference>
<name>A0A9D1GN71_9BACT</name>
<feature type="domain" description="Endoribonuclease YicC-like C-terminal" evidence="7">
    <location>
        <begin position="178"/>
        <end position="293"/>
    </location>
</feature>
<organism evidence="8 9">
    <name type="scientific">Candidatus Cryptobacteroides merdipullorum</name>
    <dbReference type="NCBI Taxonomy" id="2840771"/>
    <lineage>
        <taxon>Bacteria</taxon>
        <taxon>Pseudomonadati</taxon>
        <taxon>Bacteroidota</taxon>
        <taxon>Bacteroidia</taxon>
        <taxon>Bacteroidales</taxon>
        <taxon>Candidatus Cryptobacteroides</taxon>
    </lineage>
</organism>
<dbReference type="PANTHER" id="PTHR30636:SF3">
    <property type="entry name" value="UPF0701 PROTEIN YICC"/>
    <property type="match status" value="1"/>
</dbReference>
<evidence type="ECO:0000259" key="6">
    <source>
        <dbReference type="Pfam" id="PF03755"/>
    </source>
</evidence>
<evidence type="ECO:0000256" key="3">
    <source>
        <dbReference type="ARBA" id="ARBA00022759"/>
    </source>
</evidence>
<evidence type="ECO:0000259" key="7">
    <source>
        <dbReference type="Pfam" id="PF08340"/>
    </source>
</evidence>
<dbReference type="InterPro" id="IPR013551">
    <property type="entry name" value="YicC-like_C"/>
</dbReference>
<accession>A0A9D1GN71</accession>
<reference evidence="8" key="2">
    <citation type="journal article" date="2021" name="PeerJ">
        <title>Extensive microbial diversity within the chicken gut microbiome revealed by metagenomics and culture.</title>
        <authorList>
            <person name="Gilroy R."/>
            <person name="Ravi A."/>
            <person name="Getino M."/>
            <person name="Pursley I."/>
            <person name="Horton D.L."/>
            <person name="Alikhan N.F."/>
            <person name="Baker D."/>
            <person name="Gharbi K."/>
            <person name="Hall N."/>
            <person name="Watson M."/>
            <person name="Adriaenssens E.M."/>
            <person name="Foster-Nyarko E."/>
            <person name="Jarju S."/>
            <person name="Secka A."/>
            <person name="Antonio M."/>
            <person name="Oren A."/>
            <person name="Chaudhuri R.R."/>
            <person name="La Ragione R."/>
            <person name="Hildebrand F."/>
            <person name="Pallen M.J."/>
        </authorList>
    </citation>
    <scope>NUCLEOTIDE SEQUENCE</scope>
    <source>
        <strain evidence="8">ChiHecec2B26-709</strain>
    </source>
</reference>
<dbReference type="InterPro" id="IPR005229">
    <property type="entry name" value="YicC/YloC-like"/>
</dbReference>
<sequence>MIKSMTGYGKAEAMLGNGTLTIEIRTLNGKNADINLRTSLLPKDKELDIRSKIAAALTRGTIDVYLTWTPKEDEAAKQLNMNVARGYIEQAGVLAKEMGIQYSPANYALLLNAILRMPDIVDSRKADIISEEEWPLVSDAIDRCLMEVNDYRSNEGKALYADVCGRVSNILALYDKVESHEAERLDNIRAKIVKAAEELNIKVDKERFEQEMIFHLEKLDINEEKVRLRQHCRYFLDTIDSEEYPGKKLGFIIQEMGREINTTGSKANHAEIQKLVVQMKDELEKIREQSMNIL</sequence>
<dbReference type="InterPro" id="IPR013527">
    <property type="entry name" value="YicC-like_N"/>
</dbReference>
<evidence type="ECO:0000256" key="4">
    <source>
        <dbReference type="ARBA" id="ARBA00022801"/>
    </source>
</evidence>
<evidence type="ECO:0000313" key="8">
    <source>
        <dbReference type="EMBL" id="HIT47251.1"/>
    </source>
</evidence>
<dbReference type="PANTHER" id="PTHR30636">
    <property type="entry name" value="UPF0701 PROTEIN YICC"/>
    <property type="match status" value="1"/>
</dbReference>
<dbReference type="EMBL" id="DVLC01000102">
    <property type="protein sequence ID" value="HIT47251.1"/>
    <property type="molecule type" value="Genomic_DNA"/>
</dbReference>
<proteinExistence type="inferred from homology"/>
<dbReference type="GO" id="GO:0004521">
    <property type="term" value="F:RNA endonuclease activity"/>
    <property type="evidence" value="ECO:0007669"/>
    <property type="project" value="InterPro"/>
</dbReference>
<dbReference type="GO" id="GO:0016787">
    <property type="term" value="F:hydrolase activity"/>
    <property type="evidence" value="ECO:0007669"/>
    <property type="project" value="UniProtKB-KW"/>
</dbReference>
<protein>
    <submittedName>
        <fullName evidence="8">YicC family protein</fullName>
    </submittedName>
</protein>
<dbReference type="Pfam" id="PF03755">
    <property type="entry name" value="YicC-like_N"/>
    <property type="match status" value="1"/>
</dbReference>
<dbReference type="AlphaFoldDB" id="A0A9D1GN71"/>
<dbReference type="NCBIfam" id="TIGR00255">
    <property type="entry name" value="YicC/YloC family endoribonuclease"/>
    <property type="match status" value="1"/>
</dbReference>
<keyword evidence="3" id="KW-0255">Endonuclease</keyword>
<feature type="domain" description="Endoribonuclease YicC-like N-terminal" evidence="6">
    <location>
        <begin position="2"/>
        <end position="160"/>
    </location>
</feature>
<keyword evidence="2" id="KW-0540">Nuclease</keyword>
<keyword evidence="4" id="KW-0378">Hydrolase</keyword>
<comment type="cofactor">
    <cofactor evidence="1">
        <name>a divalent metal cation</name>
        <dbReference type="ChEBI" id="CHEBI:60240"/>
    </cofactor>
</comment>
<evidence type="ECO:0000256" key="5">
    <source>
        <dbReference type="ARBA" id="ARBA00035648"/>
    </source>
</evidence>
<evidence type="ECO:0000256" key="2">
    <source>
        <dbReference type="ARBA" id="ARBA00022722"/>
    </source>
</evidence>
<dbReference type="Proteomes" id="UP000886881">
    <property type="component" value="Unassembled WGS sequence"/>
</dbReference>
<comment type="similarity">
    <text evidence="5">Belongs to the YicC/YloC family.</text>
</comment>
<evidence type="ECO:0000256" key="1">
    <source>
        <dbReference type="ARBA" id="ARBA00001968"/>
    </source>
</evidence>
<dbReference type="Pfam" id="PF08340">
    <property type="entry name" value="YicC-like_C"/>
    <property type="match status" value="1"/>
</dbReference>
<gene>
    <name evidence="8" type="ORF">IAC35_05275</name>
</gene>